<dbReference type="EMBL" id="VDMD01000034">
    <property type="protein sequence ID" value="TRM58691.1"/>
    <property type="molecule type" value="Genomic_DNA"/>
</dbReference>
<protein>
    <submittedName>
        <fullName evidence="4">GNAT domain-containing protein</fullName>
    </submittedName>
</protein>
<feature type="region of interest" description="Disordered" evidence="3">
    <location>
        <begin position="105"/>
        <end position="130"/>
    </location>
</feature>
<dbReference type="InterPro" id="IPR016181">
    <property type="entry name" value="Acyl_CoA_acyltransferase"/>
</dbReference>
<gene>
    <name evidence="4" type="ORF">BD626DRAFT_511046</name>
</gene>
<dbReference type="Proteomes" id="UP000320762">
    <property type="component" value="Unassembled WGS sequence"/>
</dbReference>
<accession>A0A550C1K5</accession>
<dbReference type="STRING" id="97359.A0A550C1K5"/>
<evidence type="ECO:0000256" key="1">
    <source>
        <dbReference type="ARBA" id="ARBA00022679"/>
    </source>
</evidence>
<evidence type="ECO:0000256" key="3">
    <source>
        <dbReference type="SAM" id="MobiDB-lite"/>
    </source>
</evidence>
<sequence length="270" mass="29780">MRVNESTTLIGRTVVLVPYQRKHVPKYHKWMQDPTLQELTASEPLSIEAEYEMQQKWQVDEDKLTFIVLARDLNANLDGSDEDVATKVDALPMIGDVNIFLQGVPPALRTSTPPPPPPQETAAGDEEQEENEFTAEAEIMIAEPGYRRQGRALEALSLLLHYATGGGFPLPPGYAPPRIISLTASHAATVCTAPSNFSESSGLNAPIKPITECDTYKSPLPIPPASLLCRISRTNTPSIRLFERLGFIVVREVTVWDEVEMRYGVNPNGS</sequence>
<organism evidence="4 5">
    <name type="scientific">Schizophyllum amplum</name>
    <dbReference type="NCBI Taxonomy" id="97359"/>
    <lineage>
        <taxon>Eukaryota</taxon>
        <taxon>Fungi</taxon>
        <taxon>Dikarya</taxon>
        <taxon>Basidiomycota</taxon>
        <taxon>Agaricomycotina</taxon>
        <taxon>Agaricomycetes</taxon>
        <taxon>Agaricomycetidae</taxon>
        <taxon>Agaricales</taxon>
        <taxon>Schizophyllaceae</taxon>
        <taxon>Schizophyllum</taxon>
    </lineage>
</organism>
<dbReference type="SUPFAM" id="SSF55729">
    <property type="entry name" value="Acyl-CoA N-acyltransferases (Nat)"/>
    <property type="match status" value="1"/>
</dbReference>
<dbReference type="OrthoDB" id="5043642at2759"/>
<keyword evidence="1" id="KW-0808">Transferase</keyword>
<dbReference type="Gene3D" id="3.40.630.30">
    <property type="match status" value="1"/>
</dbReference>
<keyword evidence="5" id="KW-1185">Reference proteome</keyword>
<keyword evidence="2" id="KW-0012">Acyltransferase</keyword>
<comment type="caution">
    <text evidence="4">The sequence shown here is derived from an EMBL/GenBank/DDBJ whole genome shotgun (WGS) entry which is preliminary data.</text>
</comment>
<proteinExistence type="predicted"/>
<dbReference type="PANTHER" id="PTHR13256">
    <property type="entry name" value="N-ACETYLTRANSFERASE 9"/>
    <property type="match status" value="1"/>
</dbReference>
<dbReference type="AlphaFoldDB" id="A0A550C1K5"/>
<dbReference type="GO" id="GO:0008080">
    <property type="term" value="F:N-acetyltransferase activity"/>
    <property type="evidence" value="ECO:0007669"/>
    <property type="project" value="InterPro"/>
</dbReference>
<dbReference type="PANTHER" id="PTHR13256:SF16">
    <property type="entry name" value="ALPHA_BETA-TUBULIN-N-ACETYLTRANSFERASE 9"/>
    <property type="match status" value="1"/>
</dbReference>
<evidence type="ECO:0000313" key="5">
    <source>
        <dbReference type="Proteomes" id="UP000320762"/>
    </source>
</evidence>
<name>A0A550C1K5_9AGAR</name>
<evidence type="ECO:0000313" key="4">
    <source>
        <dbReference type="EMBL" id="TRM58691.1"/>
    </source>
</evidence>
<evidence type="ECO:0000256" key="2">
    <source>
        <dbReference type="ARBA" id="ARBA00023315"/>
    </source>
</evidence>
<dbReference type="InterPro" id="IPR039135">
    <property type="entry name" value="NAT9-like"/>
</dbReference>
<reference evidence="4 5" key="1">
    <citation type="journal article" date="2019" name="New Phytol.">
        <title>Comparative genomics reveals unique wood-decay strategies and fruiting body development in the Schizophyllaceae.</title>
        <authorList>
            <person name="Almasi E."/>
            <person name="Sahu N."/>
            <person name="Krizsan K."/>
            <person name="Balint B."/>
            <person name="Kovacs G.M."/>
            <person name="Kiss B."/>
            <person name="Cseklye J."/>
            <person name="Drula E."/>
            <person name="Henrissat B."/>
            <person name="Nagy I."/>
            <person name="Chovatia M."/>
            <person name="Adam C."/>
            <person name="LaButti K."/>
            <person name="Lipzen A."/>
            <person name="Riley R."/>
            <person name="Grigoriev I.V."/>
            <person name="Nagy L.G."/>
        </authorList>
    </citation>
    <scope>NUCLEOTIDE SEQUENCE [LARGE SCALE GENOMIC DNA]</scope>
    <source>
        <strain evidence="4 5">NL-1724</strain>
    </source>
</reference>